<dbReference type="GO" id="GO:0019843">
    <property type="term" value="F:rRNA binding"/>
    <property type="evidence" value="ECO:0007669"/>
    <property type="project" value="UniProtKB-KW"/>
</dbReference>
<keyword evidence="3 10" id="KW-0479">Metal-binding</keyword>
<dbReference type="Gene3D" id="2.40.50.140">
    <property type="entry name" value="Nucleic acid-binding proteins"/>
    <property type="match status" value="1"/>
</dbReference>
<dbReference type="InterPro" id="IPR006196">
    <property type="entry name" value="RNA-binding_domain_S1_IF1"/>
</dbReference>
<evidence type="ECO:0000259" key="14">
    <source>
        <dbReference type="PROSITE" id="PS51721"/>
    </source>
</evidence>
<evidence type="ECO:0000256" key="2">
    <source>
        <dbReference type="ARBA" id="ARBA00022517"/>
    </source>
</evidence>
<feature type="domain" description="S1-like" evidence="12">
    <location>
        <begin position="1"/>
        <end position="83"/>
    </location>
</feature>
<comment type="cofactor">
    <cofactor evidence="10">
        <name>Zn(2+)</name>
        <dbReference type="ChEBI" id="CHEBI:29105"/>
    </cofactor>
    <text evidence="10">Binds 1 zinc ion per subunit.</text>
</comment>
<dbReference type="PROSITE" id="PS50832">
    <property type="entry name" value="S1_IF1_TYPE"/>
    <property type="match status" value="1"/>
</dbReference>
<keyword evidence="2 10" id="KW-0690">Ribosome biogenesis</keyword>
<dbReference type="InterPro" id="IPR010914">
    <property type="entry name" value="RsgA_GTPase_dom"/>
</dbReference>
<dbReference type="SUPFAM" id="SSF50249">
    <property type="entry name" value="Nucleic acid-binding proteins"/>
    <property type="match status" value="1"/>
</dbReference>
<name>A0A4R2EZ36_9BACT</name>
<feature type="binding site" evidence="10">
    <location>
        <position position="283"/>
    </location>
    <ligand>
        <name>Zn(2+)</name>
        <dbReference type="ChEBI" id="CHEBI:29105"/>
    </ligand>
</feature>
<reference evidence="15 16" key="1">
    <citation type="submission" date="2019-03" db="EMBL/GenBank/DDBJ databases">
        <title>Genomic Encyclopedia of Archaeal and Bacterial Type Strains, Phase II (KMG-II): from individual species to whole genera.</title>
        <authorList>
            <person name="Goeker M."/>
        </authorList>
    </citation>
    <scope>NUCLEOTIDE SEQUENCE [LARGE SCALE GENOMIC DNA]</scope>
    <source>
        <strain evidence="15 16">RL-C</strain>
    </source>
</reference>
<keyword evidence="5 10" id="KW-0547">Nucleotide-binding</keyword>
<evidence type="ECO:0000256" key="1">
    <source>
        <dbReference type="ARBA" id="ARBA00022490"/>
    </source>
</evidence>
<organism evidence="15 16">
    <name type="scientific">Acetobacteroides hydrogenigenes</name>
    <dbReference type="NCBI Taxonomy" id="979970"/>
    <lineage>
        <taxon>Bacteria</taxon>
        <taxon>Pseudomonadati</taxon>
        <taxon>Bacteroidota</taxon>
        <taxon>Bacteroidia</taxon>
        <taxon>Bacteroidales</taxon>
        <taxon>Rikenellaceae</taxon>
        <taxon>Acetobacteroides</taxon>
    </lineage>
</organism>
<dbReference type="GO" id="GO:0003743">
    <property type="term" value="F:translation initiation factor activity"/>
    <property type="evidence" value="ECO:0007669"/>
    <property type="project" value="UniProtKB-UniRule"/>
</dbReference>
<evidence type="ECO:0000256" key="4">
    <source>
        <dbReference type="ARBA" id="ARBA00022730"/>
    </source>
</evidence>
<evidence type="ECO:0000256" key="7">
    <source>
        <dbReference type="ARBA" id="ARBA00022833"/>
    </source>
</evidence>
<dbReference type="GO" id="GO:0005737">
    <property type="term" value="C:cytoplasm"/>
    <property type="evidence" value="ECO:0007669"/>
    <property type="project" value="UniProtKB-SubCell"/>
</dbReference>
<feature type="domain" description="EngC GTPase" evidence="13">
    <location>
        <begin position="94"/>
        <end position="244"/>
    </location>
</feature>
<keyword evidence="16" id="KW-1185">Reference proteome</keyword>
<evidence type="ECO:0000256" key="8">
    <source>
        <dbReference type="ARBA" id="ARBA00022884"/>
    </source>
</evidence>
<dbReference type="InterPro" id="IPR030378">
    <property type="entry name" value="G_CP_dom"/>
</dbReference>
<dbReference type="Gene3D" id="3.40.50.300">
    <property type="entry name" value="P-loop containing nucleotide triphosphate hydrolases"/>
    <property type="match status" value="1"/>
</dbReference>
<dbReference type="GO" id="GO:0042274">
    <property type="term" value="P:ribosomal small subunit biogenesis"/>
    <property type="evidence" value="ECO:0007669"/>
    <property type="project" value="UniProtKB-UniRule"/>
</dbReference>
<feature type="domain" description="CP-type G" evidence="14">
    <location>
        <begin position="85"/>
        <end position="246"/>
    </location>
</feature>
<dbReference type="PANTHER" id="PTHR32120">
    <property type="entry name" value="SMALL RIBOSOMAL SUBUNIT BIOGENESIS GTPASE RSGA"/>
    <property type="match status" value="1"/>
</dbReference>
<evidence type="ECO:0000256" key="10">
    <source>
        <dbReference type="HAMAP-Rule" id="MF_01820"/>
    </source>
</evidence>
<comment type="subcellular location">
    <subcellularLocation>
        <location evidence="10">Cytoplasm</location>
    </subcellularLocation>
</comment>
<dbReference type="CDD" id="cd04466">
    <property type="entry name" value="S1_YloQ_GTPase"/>
    <property type="match status" value="1"/>
</dbReference>
<evidence type="ECO:0000256" key="6">
    <source>
        <dbReference type="ARBA" id="ARBA00022801"/>
    </source>
</evidence>
<dbReference type="HAMAP" id="MF_01820">
    <property type="entry name" value="GTPase_RsgA"/>
    <property type="match status" value="1"/>
</dbReference>
<dbReference type="Proteomes" id="UP000294830">
    <property type="component" value="Unassembled WGS sequence"/>
</dbReference>
<dbReference type="EMBL" id="SLWB01000002">
    <property type="protein sequence ID" value="TCN72244.1"/>
    <property type="molecule type" value="Genomic_DNA"/>
</dbReference>
<dbReference type="CDD" id="cd01854">
    <property type="entry name" value="YjeQ_EngC"/>
    <property type="match status" value="1"/>
</dbReference>
<dbReference type="OrthoDB" id="9809485at2"/>
<dbReference type="InterPro" id="IPR031944">
    <property type="entry name" value="RsgA_N"/>
</dbReference>
<evidence type="ECO:0000313" key="15">
    <source>
        <dbReference type="EMBL" id="TCN72244.1"/>
    </source>
</evidence>
<keyword evidence="11" id="KW-0396">Initiation factor</keyword>
<comment type="caution">
    <text evidence="15">The sequence shown here is derived from an EMBL/GenBank/DDBJ whole genome shotgun (WGS) entry which is preliminary data.</text>
</comment>
<feature type="binding site" evidence="10">
    <location>
        <begin position="188"/>
        <end position="196"/>
    </location>
    <ligand>
        <name>GTP</name>
        <dbReference type="ChEBI" id="CHEBI:37565"/>
    </ligand>
</feature>
<keyword evidence="4 10" id="KW-0699">rRNA-binding</keyword>
<dbReference type="RefSeq" id="WP_131838301.1">
    <property type="nucleotide sequence ID" value="NZ_SLWB01000002.1"/>
</dbReference>
<dbReference type="Gene3D" id="1.10.40.50">
    <property type="entry name" value="Probable gtpase engc, domain 3"/>
    <property type="match status" value="1"/>
</dbReference>
<comment type="function">
    <text evidence="10">One of several proteins that assist in the late maturation steps of the functional core of the 30S ribosomal subunit. Helps release RbfA from mature subunits. May play a role in the assembly of ribosomal proteins into the subunit. Circularly permuted GTPase that catalyzes slow GTP hydrolysis, GTPase activity is stimulated by the 30S ribosomal subunit.</text>
</comment>
<evidence type="ECO:0000256" key="3">
    <source>
        <dbReference type="ARBA" id="ARBA00022723"/>
    </source>
</evidence>
<evidence type="ECO:0000256" key="9">
    <source>
        <dbReference type="ARBA" id="ARBA00023134"/>
    </source>
</evidence>
<dbReference type="InterPro" id="IPR004881">
    <property type="entry name" value="Ribosome_biogen_GTPase_RsgA"/>
</dbReference>
<accession>A0A4R2EZ36</accession>
<feature type="binding site" evidence="10">
    <location>
        <position position="277"/>
    </location>
    <ligand>
        <name>Zn(2+)</name>
        <dbReference type="ChEBI" id="CHEBI:29105"/>
    </ligand>
</feature>
<dbReference type="InterPro" id="IPR027417">
    <property type="entry name" value="P-loop_NTPase"/>
</dbReference>
<dbReference type="PROSITE" id="PS50936">
    <property type="entry name" value="ENGC_GTPASE"/>
    <property type="match status" value="1"/>
</dbReference>
<comment type="subunit">
    <text evidence="10">Monomer. Associates with 30S ribosomal subunit, binds 16S rRNA.</text>
</comment>
<feature type="binding site" evidence="10">
    <location>
        <begin position="134"/>
        <end position="137"/>
    </location>
    <ligand>
        <name>GTP</name>
        <dbReference type="ChEBI" id="CHEBI:37565"/>
    </ligand>
</feature>
<dbReference type="Pfam" id="PF03193">
    <property type="entry name" value="RsgA_GTPase"/>
    <property type="match status" value="1"/>
</dbReference>
<dbReference type="GO" id="GO:0005525">
    <property type="term" value="F:GTP binding"/>
    <property type="evidence" value="ECO:0007669"/>
    <property type="project" value="UniProtKB-UniRule"/>
</dbReference>
<keyword evidence="11" id="KW-0648">Protein biosynthesis</keyword>
<sequence>MAQSKEFIGLVVKATGSWYTVVNRETGEKLECKIRGKIRLKDVKTTNPIVVGDYVKVDFSDEDEIGVISKIHERRNYIIRRSTNLSKEAHIIAANIDQVFLVVTIDLPKTSREFVDRFLVAAEAYKVPATIVVNKIDLYDIDAKVELELFKMDYALAGYEVMEVSATEGTNLDALRSRLEGKVSVFSGNSGVGKSTLLNALDINLELRTGKISDYHHKGTHTTTFSEMFPFGSNGYVIDTPGIKGFGIIDVKKDELFHFFKDIFRYSEGCKFYNCTHTHEPGCAVKEAVTNEQIALSRYESYLKILEDEDEKYRTKF</sequence>
<dbReference type="AlphaFoldDB" id="A0A4R2EZ36"/>
<dbReference type="NCBIfam" id="TIGR00157">
    <property type="entry name" value="ribosome small subunit-dependent GTPase A"/>
    <property type="match status" value="1"/>
</dbReference>
<dbReference type="InterPro" id="IPR012340">
    <property type="entry name" value="NA-bd_OB-fold"/>
</dbReference>
<evidence type="ECO:0000313" key="16">
    <source>
        <dbReference type="Proteomes" id="UP000294830"/>
    </source>
</evidence>
<keyword evidence="8 10" id="KW-0694">RNA-binding</keyword>
<dbReference type="PROSITE" id="PS51721">
    <property type="entry name" value="G_CP"/>
    <property type="match status" value="1"/>
</dbReference>
<dbReference type="GO" id="GO:0003924">
    <property type="term" value="F:GTPase activity"/>
    <property type="evidence" value="ECO:0007669"/>
    <property type="project" value="UniProtKB-UniRule"/>
</dbReference>
<dbReference type="EC" id="3.6.1.-" evidence="10"/>
<feature type="binding site" evidence="10">
    <location>
        <position position="270"/>
    </location>
    <ligand>
        <name>Zn(2+)</name>
        <dbReference type="ChEBI" id="CHEBI:29105"/>
    </ligand>
</feature>
<comment type="similarity">
    <text evidence="10">Belongs to the TRAFAC class YlqF/YawG GTPase family. RsgA subfamily.</text>
</comment>
<keyword evidence="9 10" id="KW-0342">GTP-binding</keyword>
<keyword evidence="1 10" id="KW-0963">Cytoplasm</keyword>
<evidence type="ECO:0000259" key="12">
    <source>
        <dbReference type="PROSITE" id="PS50832"/>
    </source>
</evidence>
<dbReference type="Pfam" id="PF16745">
    <property type="entry name" value="RsgA_N"/>
    <property type="match status" value="1"/>
</dbReference>
<keyword evidence="6 10" id="KW-0378">Hydrolase</keyword>
<dbReference type="SUPFAM" id="SSF52540">
    <property type="entry name" value="P-loop containing nucleoside triphosphate hydrolases"/>
    <property type="match status" value="1"/>
</dbReference>
<gene>
    <name evidence="10" type="primary">rsgA</name>
    <name evidence="15" type="ORF">CLV25_102208</name>
</gene>
<evidence type="ECO:0000259" key="13">
    <source>
        <dbReference type="PROSITE" id="PS50936"/>
    </source>
</evidence>
<evidence type="ECO:0000256" key="11">
    <source>
        <dbReference type="PROSITE-ProRule" id="PRU00181"/>
    </source>
</evidence>
<proteinExistence type="inferred from homology"/>
<dbReference type="PANTHER" id="PTHR32120:SF11">
    <property type="entry name" value="SMALL RIBOSOMAL SUBUNIT BIOGENESIS GTPASE RSGA 1, MITOCHONDRIAL-RELATED"/>
    <property type="match status" value="1"/>
</dbReference>
<feature type="binding site" evidence="10">
    <location>
        <position position="275"/>
    </location>
    <ligand>
        <name>Zn(2+)</name>
        <dbReference type="ChEBI" id="CHEBI:29105"/>
    </ligand>
</feature>
<dbReference type="GO" id="GO:0046872">
    <property type="term" value="F:metal ion binding"/>
    <property type="evidence" value="ECO:0007669"/>
    <property type="project" value="UniProtKB-KW"/>
</dbReference>
<keyword evidence="7 10" id="KW-0862">Zinc</keyword>
<protein>
    <recommendedName>
        <fullName evidence="10">Small ribosomal subunit biogenesis GTPase RsgA</fullName>
        <ecNumber evidence="10">3.6.1.-</ecNumber>
    </recommendedName>
</protein>
<evidence type="ECO:0000256" key="5">
    <source>
        <dbReference type="ARBA" id="ARBA00022741"/>
    </source>
</evidence>